<reference evidence="2 3" key="1">
    <citation type="submission" date="2021-08" db="EMBL/GenBank/DDBJ databases">
        <authorList>
            <person name="Tuo L."/>
        </authorList>
    </citation>
    <scope>NUCLEOTIDE SEQUENCE [LARGE SCALE GENOMIC DNA]</scope>
    <source>
        <strain evidence="2 3">JCM 31229</strain>
    </source>
</reference>
<dbReference type="EMBL" id="JAINVV010000006">
    <property type="protein sequence ID" value="MBY8823289.1"/>
    <property type="molecule type" value="Genomic_DNA"/>
</dbReference>
<gene>
    <name evidence="1" type="ORF">K7G82_13365</name>
    <name evidence="2" type="ORF">K7G82_29240</name>
</gene>
<evidence type="ECO:0000313" key="3">
    <source>
        <dbReference type="Proteomes" id="UP000706039"/>
    </source>
</evidence>
<accession>A0ABS7Q2F3</accession>
<dbReference type="Proteomes" id="UP000706039">
    <property type="component" value="Unassembled WGS sequence"/>
</dbReference>
<evidence type="ECO:0008006" key="4">
    <source>
        <dbReference type="Google" id="ProtNLM"/>
    </source>
</evidence>
<comment type="caution">
    <text evidence="2">The sequence shown here is derived from an EMBL/GenBank/DDBJ whole genome shotgun (WGS) entry which is preliminary data.</text>
</comment>
<organism evidence="2 3">
    <name type="scientific">Sphingomonas colocasiae</name>
    <dbReference type="NCBI Taxonomy" id="1848973"/>
    <lineage>
        <taxon>Bacteria</taxon>
        <taxon>Pseudomonadati</taxon>
        <taxon>Pseudomonadota</taxon>
        <taxon>Alphaproteobacteria</taxon>
        <taxon>Sphingomonadales</taxon>
        <taxon>Sphingomonadaceae</taxon>
        <taxon>Sphingomonas</taxon>
    </lineage>
</organism>
<evidence type="ECO:0000313" key="1">
    <source>
        <dbReference type="EMBL" id="MBY8823289.1"/>
    </source>
</evidence>
<evidence type="ECO:0000313" key="2">
    <source>
        <dbReference type="EMBL" id="MBY8826424.1"/>
    </source>
</evidence>
<dbReference type="EMBL" id="JAINVV010000018">
    <property type="protein sequence ID" value="MBY8826424.1"/>
    <property type="molecule type" value="Genomic_DNA"/>
</dbReference>
<dbReference type="RefSeq" id="WP_222990409.1">
    <property type="nucleotide sequence ID" value="NZ_JAINVV010000006.1"/>
</dbReference>
<proteinExistence type="predicted"/>
<protein>
    <recommendedName>
        <fullName evidence="4">Anti-sigma factor NepR domain-containing protein</fullName>
    </recommendedName>
</protein>
<sequence>MADGERIIAIGLLTADDLGRLGPAFRRAYAVDDAPCFAQLLRAIDEADRELKHEDPERASRPD</sequence>
<name>A0ABS7Q2F3_9SPHN</name>
<keyword evidence="3" id="KW-1185">Reference proteome</keyword>